<dbReference type="GeneID" id="102802599"/>
<proteinExistence type="predicted"/>
<dbReference type="Proteomes" id="UP000694865">
    <property type="component" value="Unplaced"/>
</dbReference>
<evidence type="ECO:0000313" key="3">
    <source>
        <dbReference type="RefSeq" id="XP_006822379.1"/>
    </source>
</evidence>
<dbReference type="Pfam" id="PF03215">
    <property type="entry name" value="Rad17"/>
    <property type="match status" value="1"/>
</dbReference>
<organism evidence="2 3">
    <name type="scientific">Saccoglossus kowalevskii</name>
    <name type="common">Acorn worm</name>
    <dbReference type="NCBI Taxonomy" id="10224"/>
    <lineage>
        <taxon>Eukaryota</taxon>
        <taxon>Metazoa</taxon>
        <taxon>Hemichordata</taxon>
        <taxon>Enteropneusta</taxon>
        <taxon>Harrimaniidae</taxon>
        <taxon>Saccoglossus</taxon>
    </lineage>
</organism>
<gene>
    <name evidence="3" type="primary">LOC102802599</name>
</gene>
<feature type="compositionally biased region" description="Polar residues" evidence="1">
    <location>
        <begin position="36"/>
        <end position="70"/>
    </location>
</feature>
<evidence type="ECO:0000313" key="2">
    <source>
        <dbReference type="Proteomes" id="UP000694865"/>
    </source>
</evidence>
<name>A0ABM0MQT8_SACKO</name>
<keyword evidence="2" id="KW-1185">Reference proteome</keyword>
<reference evidence="3" key="1">
    <citation type="submission" date="2025-08" db="UniProtKB">
        <authorList>
            <consortium name="RefSeq"/>
        </authorList>
    </citation>
    <scope>IDENTIFICATION</scope>
    <source>
        <tissue evidence="3">Testes</tissue>
    </source>
</reference>
<protein>
    <submittedName>
        <fullName evidence="3">Cell cycle checkpoint protein RAD17-like</fullName>
    </submittedName>
</protein>
<sequence>MSFNRKTSKSGQATLLTLWSDNGDSIDGEDFKDSEQSQPVSNKRAQWISSSFDDFGQNSGEKKSSFSTANKGGKKRPRDTQANKSTVKTSQKPRKIEIETEIWADVHKPKLQADLAVHKKKIAEVELWLQQHISHTAHIVSIDIVS</sequence>
<evidence type="ECO:0000256" key="1">
    <source>
        <dbReference type="SAM" id="MobiDB-lite"/>
    </source>
</evidence>
<accession>A0ABM0MQT8</accession>
<feature type="region of interest" description="Disordered" evidence="1">
    <location>
        <begin position="26"/>
        <end position="93"/>
    </location>
</feature>
<dbReference type="RefSeq" id="XP_006822379.1">
    <property type="nucleotide sequence ID" value="XM_006822316.1"/>
</dbReference>
<feature type="compositionally biased region" description="Polar residues" evidence="1">
    <location>
        <begin position="80"/>
        <end position="90"/>
    </location>
</feature>